<feature type="compositionally biased region" description="Polar residues" evidence="1">
    <location>
        <begin position="65"/>
        <end position="75"/>
    </location>
</feature>
<organism evidence="2 3">
    <name type="scientific">Clohesyomyces aquaticus</name>
    <dbReference type="NCBI Taxonomy" id="1231657"/>
    <lineage>
        <taxon>Eukaryota</taxon>
        <taxon>Fungi</taxon>
        <taxon>Dikarya</taxon>
        <taxon>Ascomycota</taxon>
        <taxon>Pezizomycotina</taxon>
        <taxon>Dothideomycetes</taxon>
        <taxon>Pleosporomycetidae</taxon>
        <taxon>Pleosporales</taxon>
        <taxon>Lindgomycetaceae</taxon>
        <taxon>Clohesyomyces</taxon>
    </lineage>
</organism>
<sequence>MATSNSNSTRGVKDGGLKSRPKVSDPVKQQWKFGQKPIARRPVKVLIDLAKDQNDEENAGPRATCPSQTKPSISKTLPPRSGIKPSALRGVQGSRVAKTQNGKNLHRPQVPSKLSLPIGQGFPRSAYYPTQHTQNVAAWQHHFADSLQAALTNRETIHRAHKYNKEDLKAAGALLALGRPVGRTAVPWDERVARPDLWSKHTISEGVDWMIETLGK</sequence>
<dbReference type="Proteomes" id="UP000193144">
    <property type="component" value="Unassembled WGS sequence"/>
</dbReference>
<evidence type="ECO:0000313" key="3">
    <source>
        <dbReference type="Proteomes" id="UP000193144"/>
    </source>
</evidence>
<feature type="compositionally biased region" description="Basic and acidic residues" evidence="1">
    <location>
        <begin position="11"/>
        <end position="25"/>
    </location>
</feature>
<comment type="caution">
    <text evidence="2">The sequence shown here is derived from an EMBL/GenBank/DDBJ whole genome shotgun (WGS) entry which is preliminary data.</text>
</comment>
<feature type="region of interest" description="Disordered" evidence="1">
    <location>
        <begin position="1"/>
        <end position="36"/>
    </location>
</feature>
<name>A0A1Y2A3H6_9PLEO</name>
<evidence type="ECO:0000313" key="2">
    <source>
        <dbReference type="EMBL" id="ORY17071.1"/>
    </source>
</evidence>
<accession>A0A1Y2A3H6</accession>
<reference evidence="2 3" key="1">
    <citation type="submission" date="2016-07" db="EMBL/GenBank/DDBJ databases">
        <title>Pervasive Adenine N6-methylation of Active Genes in Fungi.</title>
        <authorList>
            <consortium name="DOE Joint Genome Institute"/>
            <person name="Mondo S.J."/>
            <person name="Dannebaum R.O."/>
            <person name="Kuo R.C."/>
            <person name="Labutti K."/>
            <person name="Haridas S."/>
            <person name="Kuo A."/>
            <person name="Salamov A."/>
            <person name="Ahrendt S.R."/>
            <person name="Lipzen A."/>
            <person name="Sullivan W."/>
            <person name="Andreopoulos W.B."/>
            <person name="Clum A."/>
            <person name="Lindquist E."/>
            <person name="Daum C."/>
            <person name="Ramamoorthy G.K."/>
            <person name="Gryganskyi A."/>
            <person name="Culley D."/>
            <person name="Magnuson J.K."/>
            <person name="James T.Y."/>
            <person name="O'Malley M.A."/>
            <person name="Stajich J.E."/>
            <person name="Spatafora J.W."/>
            <person name="Visel A."/>
            <person name="Grigoriev I.V."/>
        </authorList>
    </citation>
    <scope>NUCLEOTIDE SEQUENCE [LARGE SCALE GENOMIC DNA]</scope>
    <source>
        <strain evidence="2 3">CBS 115471</strain>
    </source>
</reference>
<gene>
    <name evidence="2" type="ORF">BCR34DRAFT_634375</name>
</gene>
<feature type="compositionally biased region" description="Polar residues" evidence="1">
    <location>
        <begin position="1"/>
        <end position="10"/>
    </location>
</feature>
<dbReference type="AlphaFoldDB" id="A0A1Y2A3H6"/>
<protein>
    <submittedName>
        <fullName evidence="2">Uncharacterized protein</fullName>
    </submittedName>
</protein>
<feature type="region of interest" description="Disordered" evidence="1">
    <location>
        <begin position="49"/>
        <end position="115"/>
    </location>
</feature>
<proteinExistence type="predicted"/>
<evidence type="ECO:0000256" key="1">
    <source>
        <dbReference type="SAM" id="MobiDB-lite"/>
    </source>
</evidence>
<dbReference type="EMBL" id="MCFA01000014">
    <property type="protein sequence ID" value="ORY17071.1"/>
    <property type="molecule type" value="Genomic_DNA"/>
</dbReference>
<keyword evidence="3" id="KW-1185">Reference proteome</keyword>